<proteinExistence type="predicted"/>
<sequence>MDFTLGTPGYSASTKSASRRYSSIPVRKAPGSLRLNSAERRHTESFDTFLSDDNDNDHSNDHSNDHGSVTGGIGGSSSGRRASRIPVSSNSRFLKKNNDSWKVKGRQPFR</sequence>
<name>A0ACB5UC22_AMBMO</name>
<accession>A0ACB5UC22</accession>
<evidence type="ECO:0000313" key="2">
    <source>
        <dbReference type="Proteomes" id="UP001165064"/>
    </source>
</evidence>
<reference evidence="1" key="1">
    <citation type="submission" date="2023-04" db="EMBL/GenBank/DDBJ databases">
        <title>Ambrosiozyma monospora NBRC 10751.</title>
        <authorList>
            <person name="Ichikawa N."/>
            <person name="Sato H."/>
            <person name="Tonouchi N."/>
        </authorList>
    </citation>
    <scope>NUCLEOTIDE SEQUENCE</scope>
    <source>
        <strain evidence="1">NBRC 10751</strain>
    </source>
</reference>
<organism evidence="1 2">
    <name type="scientific">Ambrosiozyma monospora</name>
    <name type="common">Yeast</name>
    <name type="synonym">Endomycopsis monosporus</name>
    <dbReference type="NCBI Taxonomy" id="43982"/>
    <lineage>
        <taxon>Eukaryota</taxon>
        <taxon>Fungi</taxon>
        <taxon>Dikarya</taxon>
        <taxon>Ascomycota</taxon>
        <taxon>Saccharomycotina</taxon>
        <taxon>Pichiomycetes</taxon>
        <taxon>Pichiales</taxon>
        <taxon>Pichiaceae</taxon>
        <taxon>Ambrosiozyma</taxon>
    </lineage>
</organism>
<dbReference type="Proteomes" id="UP001165064">
    <property type="component" value="Unassembled WGS sequence"/>
</dbReference>
<protein>
    <submittedName>
        <fullName evidence="1">Unnamed protein product</fullName>
    </submittedName>
</protein>
<gene>
    <name evidence="1" type="ORF">Amon02_001282900</name>
</gene>
<keyword evidence="2" id="KW-1185">Reference proteome</keyword>
<dbReference type="EMBL" id="BSXS01016086">
    <property type="protein sequence ID" value="GMF07277.1"/>
    <property type="molecule type" value="Genomic_DNA"/>
</dbReference>
<comment type="caution">
    <text evidence="1">The sequence shown here is derived from an EMBL/GenBank/DDBJ whole genome shotgun (WGS) entry which is preliminary data.</text>
</comment>
<evidence type="ECO:0000313" key="1">
    <source>
        <dbReference type="EMBL" id="GMF07277.1"/>
    </source>
</evidence>